<dbReference type="EMBL" id="JANPWZ010000851">
    <property type="protein sequence ID" value="KAJ3571357.1"/>
    <property type="molecule type" value="Genomic_DNA"/>
</dbReference>
<dbReference type="AlphaFoldDB" id="A0A9W8NDQ4"/>
<reference evidence="2" key="1">
    <citation type="submission" date="2022-07" db="EMBL/GenBank/DDBJ databases">
        <title>Genome Sequence of Xylaria arbuscula.</title>
        <authorList>
            <person name="Buettner E."/>
        </authorList>
    </citation>
    <scope>NUCLEOTIDE SEQUENCE</scope>
    <source>
        <strain evidence="2">VT107</strain>
    </source>
</reference>
<feature type="region of interest" description="Disordered" evidence="1">
    <location>
        <begin position="464"/>
        <end position="491"/>
    </location>
</feature>
<protein>
    <submittedName>
        <fullName evidence="2">Uncharacterized protein</fullName>
    </submittedName>
</protein>
<feature type="region of interest" description="Disordered" evidence="1">
    <location>
        <begin position="14"/>
        <end position="44"/>
    </location>
</feature>
<organism evidence="2 3">
    <name type="scientific">Xylaria arbuscula</name>
    <dbReference type="NCBI Taxonomy" id="114810"/>
    <lineage>
        <taxon>Eukaryota</taxon>
        <taxon>Fungi</taxon>
        <taxon>Dikarya</taxon>
        <taxon>Ascomycota</taxon>
        <taxon>Pezizomycotina</taxon>
        <taxon>Sordariomycetes</taxon>
        <taxon>Xylariomycetidae</taxon>
        <taxon>Xylariales</taxon>
        <taxon>Xylariaceae</taxon>
        <taxon>Xylaria</taxon>
    </lineage>
</organism>
<dbReference type="Proteomes" id="UP001148614">
    <property type="component" value="Unassembled WGS sequence"/>
</dbReference>
<keyword evidence="3" id="KW-1185">Reference proteome</keyword>
<evidence type="ECO:0000256" key="1">
    <source>
        <dbReference type="SAM" id="MobiDB-lite"/>
    </source>
</evidence>
<accession>A0A9W8NDQ4</accession>
<gene>
    <name evidence="2" type="ORF">NPX13_g5407</name>
</gene>
<dbReference type="VEuPathDB" id="FungiDB:F4678DRAFT_474585"/>
<proteinExistence type="predicted"/>
<evidence type="ECO:0000313" key="3">
    <source>
        <dbReference type="Proteomes" id="UP001148614"/>
    </source>
</evidence>
<sequence>MGFSRLNGFSSYTPSLTDSLRSETATQPTETLPEMGNSSDSVQNSRFSLSPSAIDLVYPTPGSTAEHTILPHITFKDSTLPWSWTPSHIPKNDDKDSPLSSSKSTWLALMVFAFDELQLSKDKITEIMSNMSADLLREQTETCSLQMRARDTVGLSGVNGVVNTTGFSSESDAQVAAERTGVVLLTGKLFADLFVESGGPTDRLHVGGYKHLAHVRQITTDGAANAGSDEEAHVSNVISRRCGPMEASKPSTIIVHLLSLCWDPDMPFPKPTDRVAVTTLYSWTYTCLASSNKSSTADMLADINILRTDQAQEHRLPNVQDEDAVSRLIANRQRCGYTLARHRTVTGEETAAIHRGPLVSTQVEYPLNMRMQSNFGGDLAILDSELGLLDITYASAWQLGKTLAMADSAFCASLTKLRNSLQGMGLERARGGVHDALGRYSSTTRREATDRIADLVKDLDELRPPFRGDGTASSTNRWNRGNGKREADDNSNISSIDFLSQDSPHFAQVYSWVLDRVHLSNIPAHYLIPDPALLPQETLRFFYLDLNWTDALIDGALSLANHWAATSEKDSSRTAIKEAINKRLREPDTEMGGWHVPLPRYGFLLRSHLLEQFPDLTVDVKCAESPSQNVGRRGLWKPEVVTPVNTPGQHQPVLVQKRIAPDTIYVLFDVAPPDLHCITITTSSRHQQCFRLGPILDSNVLTTMFKKIYTSKGAGDTLRKVNFRPNGKTDDGRDAPVFNWETRLFDPAVFSQFLMQELRPGIDGCLGDDESTSTVLARQLNESILQLEIGELNVKSTSNVTHS</sequence>
<comment type="caution">
    <text evidence="2">The sequence shown here is derived from an EMBL/GenBank/DDBJ whole genome shotgun (WGS) entry which is preliminary data.</text>
</comment>
<evidence type="ECO:0000313" key="2">
    <source>
        <dbReference type="EMBL" id="KAJ3571357.1"/>
    </source>
</evidence>
<name>A0A9W8NDQ4_9PEZI</name>